<evidence type="ECO:0000313" key="1">
    <source>
        <dbReference type="EMBL" id="MEQ2200499.1"/>
    </source>
</evidence>
<protein>
    <submittedName>
        <fullName evidence="1">Uncharacterized protein</fullName>
    </submittedName>
</protein>
<accession>A0ABV0QXB5</accession>
<dbReference type="Proteomes" id="UP001434883">
    <property type="component" value="Unassembled WGS sequence"/>
</dbReference>
<proteinExistence type="predicted"/>
<evidence type="ECO:0000313" key="2">
    <source>
        <dbReference type="Proteomes" id="UP001434883"/>
    </source>
</evidence>
<sequence>MFLVLSQNVKHQGVKEGICCVGVPGIQPSEHTGGHGQHGCHCKAVGCGKWGGGGHTDCELSVLYDLLILHFSRIFSDAFVVKVVVTKNLMLFFAFGGSVFTIQHNGK</sequence>
<comment type="caution">
    <text evidence="1">The sequence shown here is derived from an EMBL/GenBank/DDBJ whole genome shotgun (WGS) entry which is preliminary data.</text>
</comment>
<reference evidence="1 2" key="1">
    <citation type="submission" date="2021-06" db="EMBL/GenBank/DDBJ databases">
        <authorList>
            <person name="Palmer J.M."/>
        </authorList>
    </citation>
    <scope>NUCLEOTIDE SEQUENCE [LARGE SCALE GENOMIC DNA]</scope>
    <source>
        <strain evidence="1 2">XC_2019</strain>
        <tissue evidence="1">Muscle</tissue>
    </source>
</reference>
<organism evidence="1 2">
    <name type="scientific">Xenoophorus captivus</name>
    <dbReference type="NCBI Taxonomy" id="1517983"/>
    <lineage>
        <taxon>Eukaryota</taxon>
        <taxon>Metazoa</taxon>
        <taxon>Chordata</taxon>
        <taxon>Craniata</taxon>
        <taxon>Vertebrata</taxon>
        <taxon>Euteleostomi</taxon>
        <taxon>Actinopterygii</taxon>
        <taxon>Neopterygii</taxon>
        <taxon>Teleostei</taxon>
        <taxon>Neoteleostei</taxon>
        <taxon>Acanthomorphata</taxon>
        <taxon>Ovalentaria</taxon>
        <taxon>Atherinomorphae</taxon>
        <taxon>Cyprinodontiformes</taxon>
        <taxon>Goodeidae</taxon>
        <taxon>Xenoophorus</taxon>
    </lineage>
</organism>
<gene>
    <name evidence="1" type="ORF">XENOCAPTIV_030290</name>
</gene>
<keyword evidence="2" id="KW-1185">Reference proteome</keyword>
<dbReference type="EMBL" id="JAHRIN010026136">
    <property type="protein sequence ID" value="MEQ2200499.1"/>
    <property type="molecule type" value="Genomic_DNA"/>
</dbReference>
<name>A0ABV0QXB5_9TELE</name>